<comment type="caution">
    <text evidence="4">The sequence shown here is derived from an EMBL/GenBank/DDBJ whole genome shotgun (WGS) entry which is preliminary data.</text>
</comment>
<accession>A0A3M7QYJ9</accession>
<dbReference type="SMART" id="SM00343">
    <property type="entry name" value="ZnF_C2HC"/>
    <property type="match status" value="2"/>
</dbReference>
<feature type="compositionally biased region" description="Basic and acidic residues" evidence="2">
    <location>
        <begin position="229"/>
        <end position="247"/>
    </location>
</feature>
<keyword evidence="1" id="KW-0175">Coiled coil</keyword>
<dbReference type="GO" id="GO:0008270">
    <property type="term" value="F:zinc ion binding"/>
    <property type="evidence" value="ECO:0007669"/>
    <property type="project" value="InterPro"/>
</dbReference>
<dbReference type="AlphaFoldDB" id="A0A3M7QYJ9"/>
<evidence type="ECO:0000259" key="3">
    <source>
        <dbReference type="SMART" id="SM00343"/>
    </source>
</evidence>
<feature type="region of interest" description="Disordered" evidence="2">
    <location>
        <begin position="125"/>
        <end position="150"/>
    </location>
</feature>
<sequence length="690" mass="80306">MYEIVKLNIKRILETSVGDFLMKKDSDQDLEKSEPCWMMKLDLIENLYFIKMHRVKNSLKKICKRIQKACYSNIKRSKHIKTYLEKDCTDKYPKKGNAEEPLNNFLHQDNSEKNMTLKKNIDKVKTSTESTRRGSITKTKTNYKTQKENQKKLESRKLEIMAELNNLNNTNIVEMSTNVDAETKLTDAFDINHTIENISGIEENEINNIQESTQTPHTPNSNANKVKNRKDGKTEKSEKITGETTKDGKNHVNCDAYKLMTTENYISKNPRLNARLEEHLMSEEYENHIEDTKVPKELEEKYPRTKYEVLVFGPKIEEYSRDIFYRLNELKRCFDVATPRVIQPGYNQKTRNWWLHIIVDNYQDYEKLKTKPQENAFGGDIRIIELPPILPVILCNIDKELRIEENNECLVKLAKRYGIIDVERLTINNENRTNKLKANVKSIPEFISLIKNGLYLDQTSKRHTIQPNMFYCKPCTNCGSITHRDKECKAASKCLRCASSDHKISNCKVEEPKCINCGKGRICFSELCDALNEKTFNMNKYLIELLVGEKVVENKNALLKTPRMIKDVQMPPVMDEDLLERKINELTQNSRDEMRQLFTRIEKVEKLQNDLAETVKKQNEKLSEDIQIVKADIENVKKDVMNNVNELKKSNEEGHKDTKDILKSIIEMMKANSSINTNGTISLPNMLHNQ</sequence>
<feature type="region of interest" description="Disordered" evidence="2">
    <location>
        <begin position="212"/>
        <end position="247"/>
    </location>
</feature>
<feature type="domain" description="CCHC-type" evidence="3">
    <location>
        <begin position="474"/>
        <end position="490"/>
    </location>
</feature>
<evidence type="ECO:0000256" key="2">
    <source>
        <dbReference type="SAM" id="MobiDB-lite"/>
    </source>
</evidence>
<evidence type="ECO:0000313" key="5">
    <source>
        <dbReference type="Proteomes" id="UP000276133"/>
    </source>
</evidence>
<feature type="domain" description="CCHC-type" evidence="3">
    <location>
        <begin position="493"/>
        <end position="509"/>
    </location>
</feature>
<proteinExistence type="predicted"/>
<feature type="compositionally biased region" description="Polar residues" evidence="2">
    <location>
        <begin position="133"/>
        <end position="144"/>
    </location>
</feature>
<dbReference type="OrthoDB" id="8065943at2759"/>
<dbReference type="Proteomes" id="UP000276133">
    <property type="component" value="Unassembled WGS sequence"/>
</dbReference>
<name>A0A3M7QYJ9_BRAPC</name>
<dbReference type="GO" id="GO:0003676">
    <property type="term" value="F:nucleic acid binding"/>
    <property type="evidence" value="ECO:0007669"/>
    <property type="project" value="InterPro"/>
</dbReference>
<keyword evidence="5" id="KW-1185">Reference proteome</keyword>
<dbReference type="EMBL" id="REGN01004705">
    <property type="protein sequence ID" value="RNA16437.1"/>
    <property type="molecule type" value="Genomic_DNA"/>
</dbReference>
<organism evidence="4 5">
    <name type="scientific">Brachionus plicatilis</name>
    <name type="common">Marine rotifer</name>
    <name type="synonym">Brachionus muelleri</name>
    <dbReference type="NCBI Taxonomy" id="10195"/>
    <lineage>
        <taxon>Eukaryota</taxon>
        <taxon>Metazoa</taxon>
        <taxon>Spiralia</taxon>
        <taxon>Gnathifera</taxon>
        <taxon>Rotifera</taxon>
        <taxon>Eurotatoria</taxon>
        <taxon>Monogononta</taxon>
        <taxon>Pseudotrocha</taxon>
        <taxon>Ploima</taxon>
        <taxon>Brachionidae</taxon>
        <taxon>Brachionus</taxon>
    </lineage>
</organism>
<evidence type="ECO:0000313" key="4">
    <source>
        <dbReference type="EMBL" id="RNA16437.1"/>
    </source>
</evidence>
<gene>
    <name evidence="4" type="ORF">BpHYR1_017855</name>
</gene>
<protein>
    <recommendedName>
        <fullName evidence="3">CCHC-type domain-containing protein</fullName>
    </recommendedName>
</protein>
<evidence type="ECO:0000256" key="1">
    <source>
        <dbReference type="SAM" id="Coils"/>
    </source>
</evidence>
<feature type="compositionally biased region" description="Polar residues" evidence="2">
    <location>
        <begin position="212"/>
        <end position="225"/>
    </location>
</feature>
<feature type="coiled-coil region" evidence="1">
    <location>
        <begin position="576"/>
        <end position="653"/>
    </location>
</feature>
<reference evidence="4 5" key="1">
    <citation type="journal article" date="2018" name="Sci. Rep.">
        <title>Genomic signatures of local adaptation to the degree of environmental predictability in rotifers.</title>
        <authorList>
            <person name="Franch-Gras L."/>
            <person name="Hahn C."/>
            <person name="Garcia-Roger E.M."/>
            <person name="Carmona M.J."/>
            <person name="Serra M."/>
            <person name="Gomez A."/>
        </authorList>
    </citation>
    <scope>NUCLEOTIDE SEQUENCE [LARGE SCALE GENOMIC DNA]</scope>
    <source>
        <strain evidence="4">HYR1</strain>
    </source>
</reference>
<dbReference type="InterPro" id="IPR001878">
    <property type="entry name" value="Znf_CCHC"/>
</dbReference>